<accession>A0A0R3N7P3</accession>
<dbReference type="EMBL" id="LLYB01000018">
    <property type="protein sequence ID" value="KRR28407.1"/>
    <property type="molecule type" value="Genomic_DNA"/>
</dbReference>
<organism evidence="2 3">
    <name type="scientific">Bradyrhizobium lablabi</name>
    <dbReference type="NCBI Taxonomy" id="722472"/>
    <lineage>
        <taxon>Bacteria</taxon>
        <taxon>Pseudomonadati</taxon>
        <taxon>Pseudomonadota</taxon>
        <taxon>Alphaproteobacteria</taxon>
        <taxon>Hyphomicrobiales</taxon>
        <taxon>Nitrobacteraceae</taxon>
        <taxon>Bradyrhizobium</taxon>
    </lineage>
</organism>
<reference evidence="2 3" key="1">
    <citation type="submission" date="2014-03" db="EMBL/GenBank/DDBJ databases">
        <title>Bradyrhizobium valentinum sp. nov., isolated from effective nodules of Lupinus mariae-josephae, a lupine endemic of basic-lime soils in Eastern Spain.</title>
        <authorList>
            <person name="Duran D."/>
            <person name="Rey L."/>
            <person name="Navarro A."/>
            <person name="Busquets A."/>
            <person name="Imperial J."/>
            <person name="Ruiz-Argueso T."/>
        </authorList>
    </citation>
    <scope>NUCLEOTIDE SEQUENCE [LARGE SCALE GENOMIC DNA]</scope>
    <source>
        <strain evidence="2 3">CCBAU 23086</strain>
    </source>
</reference>
<dbReference type="AlphaFoldDB" id="A0A0R3N7P3"/>
<evidence type="ECO:0000313" key="3">
    <source>
        <dbReference type="Proteomes" id="UP000051660"/>
    </source>
</evidence>
<dbReference type="SUPFAM" id="SSF53041">
    <property type="entry name" value="Resolvase-like"/>
    <property type="match status" value="1"/>
</dbReference>
<name>A0A0R3N7P3_9BRAD</name>
<feature type="domain" description="Resolvase/invertase-type recombinase catalytic" evidence="1">
    <location>
        <begin position="24"/>
        <end position="87"/>
    </location>
</feature>
<protein>
    <recommendedName>
        <fullName evidence="1">Resolvase/invertase-type recombinase catalytic domain-containing protein</fullName>
    </recommendedName>
</protein>
<dbReference type="Pfam" id="PF00239">
    <property type="entry name" value="Resolvase"/>
    <property type="match status" value="1"/>
</dbReference>
<sequence length="94" mass="10065">MAAVDLAPRFYPVLSSLRLVDLPGWAVVAAEYVETESGKRSDRPKLAAALSHAKAIGAKLVFAKLDRLTRKVDLLRSLVATVERTACSAATLVS</sequence>
<dbReference type="GO" id="GO:0003677">
    <property type="term" value="F:DNA binding"/>
    <property type="evidence" value="ECO:0007669"/>
    <property type="project" value="InterPro"/>
</dbReference>
<evidence type="ECO:0000313" key="2">
    <source>
        <dbReference type="EMBL" id="KRR28407.1"/>
    </source>
</evidence>
<dbReference type="Proteomes" id="UP000051660">
    <property type="component" value="Unassembled WGS sequence"/>
</dbReference>
<dbReference type="GO" id="GO:0000150">
    <property type="term" value="F:DNA strand exchange activity"/>
    <property type="evidence" value="ECO:0007669"/>
    <property type="project" value="InterPro"/>
</dbReference>
<comment type="caution">
    <text evidence="2">The sequence shown here is derived from an EMBL/GenBank/DDBJ whole genome shotgun (WGS) entry which is preliminary data.</text>
</comment>
<dbReference type="Gene3D" id="3.40.50.1390">
    <property type="entry name" value="Resolvase, N-terminal catalytic domain"/>
    <property type="match status" value="1"/>
</dbReference>
<proteinExistence type="predicted"/>
<evidence type="ECO:0000259" key="1">
    <source>
        <dbReference type="Pfam" id="PF00239"/>
    </source>
</evidence>
<gene>
    <name evidence="2" type="ORF">CQ14_41255</name>
</gene>
<dbReference type="InterPro" id="IPR036162">
    <property type="entry name" value="Resolvase-like_N_sf"/>
</dbReference>
<dbReference type="InterPro" id="IPR006119">
    <property type="entry name" value="Resolv_N"/>
</dbReference>